<dbReference type="OrthoDB" id="695621at2759"/>
<dbReference type="Gene3D" id="1.20.1280.50">
    <property type="match status" value="1"/>
</dbReference>
<dbReference type="InterPro" id="IPR036047">
    <property type="entry name" value="F-box-like_dom_sf"/>
</dbReference>
<dbReference type="InterPro" id="IPR001810">
    <property type="entry name" value="F-box_dom"/>
</dbReference>
<reference evidence="2 3" key="1">
    <citation type="journal article" date="2010" name="Nature">
        <title>Genome sequencing and analysis of the model grass Brachypodium distachyon.</title>
        <authorList>
            <consortium name="International Brachypodium Initiative"/>
        </authorList>
    </citation>
    <scope>NUCLEOTIDE SEQUENCE [LARGE SCALE GENOMIC DNA]</scope>
    <source>
        <strain evidence="2 3">Bd21</strain>
    </source>
</reference>
<organism evidence="2">
    <name type="scientific">Brachypodium distachyon</name>
    <name type="common">Purple false brome</name>
    <name type="synonym">Trachynia distachya</name>
    <dbReference type="NCBI Taxonomy" id="15368"/>
    <lineage>
        <taxon>Eukaryota</taxon>
        <taxon>Viridiplantae</taxon>
        <taxon>Streptophyta</taxon>
        <taxon>Embryophyta</taxon>
        <taxon>Tracheophyta</taxon>
        <taxon>Spermatophyta</taxon>
        <taxon>Magnoliopsida</taxon>
        <taxon>Liliopsida</taxon>
        <taxon>Poales</taxon>
        <taxon>Poaceae</taxon>
        <taxon>BOP clade</taxon>
        <taxon>Pooideae</taxon>
        <taxon>Stipodae</taxon>
        <taxon>Brachypodieae</taxon>
        <taxon>Brachypodium</taxon>
    </lineage>
</organism>
<dbReference type="Gramene" id="PNT77655">
    <property type="protein sequence ID" value="PNT77655"/>
    <property type="gene ID" value="BRADI_1g66372v3"/>
</dbReference>
<dbReference type="SUPFAM" id="SSF81383">
    <property type="entry name" value="F-box domain"/>
    <property type="match status" value="1"/>
</dbReference>
<evidence type="ECO:0000313" key="4">
    <source>
        <dbReference type="Proteomes" id="UP000008810"/>
    </source>
</evidence>
<evidence type="ECO:0000313" key="2">
    <source>
        <dbReference type="EMBL" id="PNT77655.1"/>
    </source>
</evidence>
<reference evidence="3" key="3">
    <citation type="submission" date="2018-08" db="UniProtKB">
        <authorList>
            <consortium name="EnsemblPlants"/>
        </authorList>
    </citation>
    <scope>IDENTIFICATION</scope>
    <source>
        <strain evidence="3">cv. Bd21</strain>
    </source>
</reference>
<protein>
    <recommendedName>
        <fullName evidence="1">F-box domain-containing protein</fullName>
    </recommendedName>
</protein>
<proteinExistence type="predicted"/>
<reference evidence="2" key="2">
    <citation type="submission" date="2017-06" db="EMBL/GenBank/DDBJ databases">
        <title>WGS assembly of Brachypodium distachyon.</title>
        <authorList>
            <consortium name="The International Brachypodium Initiative"/>
            <person name="Lucas S."/>
            <person name="Harmon-Smith M."/>
            <person name="Lail K."/>
            <person name="Tice H."/>
            <person name="Grimwood J."/>
            <person name="Bruce D."/>
            <person name="Barry K."/>
            <person name="Shu S."/>
            <person name="Lindquist E."/>
            <person name="Wang M."/>
            <person name="Pitluck S."/>
            <person name="Vogel J.P."/>
            <person name="Garvin D.F."/>
            <person name="Mockler T.C."/>
            <person name="Schmutz J."/>
            <person name="Rokhsar D."/>
            <person name="Bevan M.W."/>
        </authorList>
    </citation>
    <scope>NUCLEOTIDE SEQUENCE</scope>
    <source>
        <strain evidence="2">Bd21</strain>
    </source>
</reference>
<feature type="domain" description="F-box" evidence="1">
    <location>
        <begin position="25"/>
        <end position="61"/>
    </location>
</feature>
<sequence>MILRPEGRRMQCDGGRSMAAVLGNDNLLYQILIHMDYPTSLICCALVSKQWLRHASDPDFLCVFPGRDLLGNYSLLVLQRLRQRCVVDEDTPHLACFTPAASSFDVW</sequence>
<dbReference type="AlphaFoldDB" id="A0A2K2DTQ5"/>
<keyword evidence="4" id="KW-1185">Reference proteome</keyword>
<dbReference type="EnsemblPlants" id="PNT77655">
    <property type="protein sequence ID" value="PNT77655"/>
    <property type="gene ID" value="BRADI_1g66372v3"/>
</dbReference>
<evidence type="ECO:0000259" key="1">
    <source>
        <dbReference type="Pfam" id="PF00646"/>
    </source>
</evidence>
<accession>A0A2K2DTQ5</accession>
<dbReference type="Proteomes" id="UP000008810">
    <property type="component" value="Chromosome 1"/>
</dbReference>
<dbReference type="InParanoid" id="A0A2K2DTQ5"/>
<dbReference type="EMBL" id="CM000880">
    <property type="protein sequence ID" value="PNT77655.1"/>
    <property type="molecule type" value="Genomic_DNA"/>
</dbReference>
<evidence type="ECO:0000313" key="3">
    <source>
        <dbReference type="EnsemblPlants" id="PNT77655"/>
    </source>
</evidence>
<dbReference type="Pfam" id="PF00646">
    <property type="entry name" value="F-box"/>
    <property type="match status" value="1"/>
</dbReference>
<gene>
    <name evidence="2" type="ORF">BRADI_1g66372v3</name>
</gene>
<name>A0A2K2DTQ5_BRADI</name>